<feature type="transmembrane region" description="Helical" evidence="7">
    <location>
        <begin position="12"/>
        <end position="36"/>
    </location>
</feature>
<evidence type="ECO:0000256" key="5">
    <source>
        <dbReference type="ARBA" id="ARBA00022989"/>
    </source>
</evidence>
<keyword evidence="10" id="KW-1185">Reference proteome</keyword>
<proteinExistence type="inferred from homology"/>
<dbReference type="InterPro" id="IPR032818">
    <property type="entry name" value="DedA-like"/>
</dbReference>
<dbReference type="Pfam" id="PF09335">
    <property type="entry name" value="VTT_dom"/>
    <property type="match status" value="1"/>
</dbReference>
<dbReference type="GO" id="GO:0005886">
    <property type="term" value="C:plasma membrane"/>
    <property type="evidence" value="ECO:0007669"/>
    <property type="project" value="UniProtKB-SubCell"/>
</dbReference>
<sequence>MGELLERLQTLDVIVGYAVVAAFVFTEDALLLGFLVPGETAAIMGGVIASQTDANLWLMIALVIVAAILGDTVGFGLGRRLGPRVLRVPFLGARLDGAQALLTRHGGPAVFLGRFVAYVRTVMPPLAGLSEMTYRRFLAFNSVAAVVFGTGNVLLGYFAGNSYERVEHALGGGATVLLAVAAVVAASWWLRRRFRAQATRLPSLPVVGAPSADDSPHPAGA</sequence>
<dbReference type="AlphaFoldDB" id="A0A1G6SJE9"/>
<evidence type="ECO:0000313" key="9">
    <source>
        <dbReference type="EMBL" id="SDD16276.1"/>
    </source>
</evidence>
<organism evidence="9 10">
    <name type="scientific">Rhodococcus tukisamuensis</name>
    <dbReference type="NCBI Taxonomy" id="168276"/>
    <lineage>
        <taxon>Bacteria</taxon>
        <taxon>Bacillati</taxon>
        <taxon>Actinomycetota</taxon>
        <taxon>Actinomycetes</taxon>
        <taxon>Mycobacteriales</taxon>
        <taxon>Nocardiaceae</taxon>
        <taxon>Rhodococcus</taxon>
    </lineage>
</organism>
<dbReference type="Proteomes" id="UP000199417">
    <property type="component" value="Unassembled WGS sequence"/>
</dbReference>
<keyword evidence="4 7" id="KW-0812">Transmembrane</keyword>
<dbReference type="EMBL" id="FNAB01000003">
    <property type="protein sequence ID" value="SDD16276.1"/>
    <property type="molecule type" value="Genomic_DNA"/>
</dbReference>
<evidence type="ECO:0000256" key="6">
    <source>
        <dbReference type="ARBA" id="ARBA00023136"/>
    </source>
</evidence>
<evidence type="ECO:0000313" key="10">
    <source>
        <dbReference type="Proteomes" id="UP000199417"/>
    </source>
</evidence>
<feature type="transmembrane region" description="Helical" evidence="7">
    <location>
        <begin position="137"/>
        <end position="158"/>
    </location>
</feature>
<accession>A0A1G6SJE9</accession>
<feature type="domain" description="VTT" evidence="8">
    <location>
        <begin position="36"/>
        <end position="157"/>
    </location>
</feature>
<evidence type="ECO:0000259" key="8">
    <source>
        <dbReference type="Pfam" id="PF09335"/>
    </source>
</evidence>
<protein>
    <submittedName>
        <fullName evidence="9">Membrane protein DedA, SNARE-associated domain</fullName>
    </submittedName>
</protein>
<evidence type="ECO:0000256" key="4">
    <source>
        <dbReference type="ARBA" id="ARBA00022692"/>
    </source>
</evidence>
<dbReference type="STRING" id="168276.SAMN05444580_103143"/>
<dbReference type="RefSeq" id="WP_072843387.1">
    <property type="nucleotide sequence ID" value="NZ_FNAB01000003.1"/>
</dbReference>
<feature type="transmembrane region" description="Helical" evidence="7">
    <location>
        <begin position="170"/>
        <end position="190"/>
    </location>
</feature>
<dbReference type="PANTHER" id="PTHR30353:SF15">
    <property type="entry name" value="INNER MEMBRANE PROTEIN YABI"/>
    <property type="match status" value="1"/>
</dbReference>
<dbReference type="InterPro" id="IPR032816">
    <property type="entry name" value="VTT_dom"/>
</dbReference>
<evidence type="ECO:0000256" key="1">
    <source>
        <dbReference type="ARBA" id="ARBA00004651"/>
    </source>
</evidence>
<reference evidence="9 10" key="1">
    <citation type="submission" date="2016-10" db="EMBL/GenBank/DDBJ databases">
        <authorList>
            <person name="de Groot N.N."/>
        </authorList>
    </citation>
    <scope>NUCLEOTIDE SEQUENCE [LARGE SCALE GENOMIC DNA]</scope>
    <source>
        <strain evidence="9 10">JCM 11308</strain>
    </source>
</reference>
<evidence type="ECO:0000256" key="2">
    <source>
        <dbReference type="ARBA" id="ARBA00010792"/>
    </source>
</evidence>
<comment type="similarity">
    <text evidence="2 7">Belongs to the DedA family.</text>
</comment>
<keyword evidence="6 7" id="KW-0472">Membrane</keyword>
<keyword evidence="5 7" id="KW-1133">Transmembrane helix</keyword>
<feature type="transmembrane region" description="Helical" evidence="7">
    <location>
        <begin position="56"/>
        <end position="77"/>
    </location>
</feature>
<name>A0A1G6SJE9_9NOCA</name>
<keyword evidence="3 7" id="KW-1003">Cell membrane</keyword>
<gene>
    <name evidence="9" type="ORF">SAMN05444580_103143</name>
</gene>
<evidence type="ECO:0000256" key="3">
    <source>
        <dbReference type="ARBA" id="ARBA00022475"/>
    </source>
</evidence>
<comment type="subcellular location">
    <subcellularLocation>
        <location evidence="1 7">Cell membrane</location>
        <topology evidence="1 7">Multi-pass membrane protein</topology>
    </subcellularLocation>
</comment>
<dbReference type="PANTHER" id="PTHR30353">
    <property type="entry name" value="INNER MEMBRANE PROTEIN DEDA-RELATED"/>
    <property type="match status" value="1"/>
</dbReference>
<evidence type="ECO:0000256" key="7">
    <source>
        <dbReference type="RuleBase" id="RU367016"/>
    </source>
</evidence>